<dbReference type="SUPFAM" id="SSF56935">
    <property type="entry name" value="Porins"/>
    <property type="match status" value="1"/>
</dbReference>
<reference evidence="12" key="1">
    <citation type="submission" date="2018-11" db="EMBL/GenBank/DDBJ databases">
        <title>Chitinophaga lutea sp.nov., isolate from arsenic contaminated soil.</title>
        <authorList>
            <person name="Zong Y."/>
        </authorList>
    </citation>
    <scope>NUCLEOTIDE SEQUENCE [LARGE SCALE GENOMIC DNA]</scope>
    <source>
        <strain evidence="12">YLT18</strain>
    </source>
</reference>
<dbReference type="GO" id="GO:0015344">
    <property type="term" value="F:siderophore uptake transmembrane transporter activity"/>
    <property type="evidence" value="ECO:0007669"/>
    <property type="project" value="TreeGrafter"/>
</dbReference>
<evidence type="ECO:0000313" key="12">
    <source>
        <dbReference type="Proteomes" id="UP000279089"/>
    </source>
</evidence>
<dbReference type="Proteomes" id="UP000279089">
    <property type="component" value="Unassembled WGS sequence"/>
</dbReference>
<organism evidence="11 12">
    <name type="scientific">Chitinophaga barathri</name>
    <dbReference type="NCBI Taxonomy" id="1647451"/>
    <lineage>
        <taxon>Bacteria</taxon>
        <taxon>Pseudomonadati</taxon>
        <taxon>Bacteroidota</taxon>
        <taxon>Chitinophagia</taxon>
        <taxon>Chitinophagales</taxon>
        <taxon>Chitinophagaceae</taxon>
        <taxon>Chitinophaga</taxon>
    </lineage>
</organism>
<keyword evidence="11" id="KW-0675">Receptor</keyword>
<evidence type="ECO:0000256" key="4">
    <source>
        <dbReference type="ARBA" id="ARBA00022692"/>
    </source>
</evidence>
<dbReference type="OrthoDB" id="9758472at2"/>
<dbReference type="InterPro" id="IPR036942">
    <property type="entry name" value="Beta-barrel_TonB_sf"/>
</dbReference>
<evidence type="ECO:0000256" key="2">
    <source>
        <dbReference type="ARBA" id="ARBA00022448"/>
    </source>
</evidence>
<dbReference type="RefSeq" id="WP_120514637.1">
    <property type="nucleotide sequence ID" value="NZ_QXZY01000002.1"/>
</dbReference>
<dbReference type="PANTHER" id="PTHR30069">
    <property type="entry name" value="TONB-DEPENDENT OUTER MEMBRANE RECEPTOR"/>
    <property type="match status" value="1"/>
</dbReference>
<dbReference type="InterPro" id="IPR037066">
    <property type="entry name" value="Plug_dom_sf"/>
</dbReference>
<feature type="domain" description="TonB-dependent receptor plug" evidence="10">
    <location>
        <begin position="37"/>
        <end position="138"/>
    </location>
</feature>
<dbReference type="GO" id="GO:0009279">
    <property type="term" value="C:cell outer membrane"/>
    <property type="evidence" value="ECO:0007669"/>
    <property type="project" value="UniProtKB-SubCell"/>
</dbReference>
<feature type="chain" id="PRO_5018174919" evidence="9">
    <location>
        <begin position="20"/>
        <end position="661"/>
    </location>
</feature>
<keyword evidence="3 8" id="KW-1134">Transmembrane beta strand</keyword>
<evidence type="ECO:0000256" key="5">
    <source>
        <dbReference type="ARBA" id="ARBA00022729"/>
    </source>
</evidence>
<dbReference type="PANTHER" id="PTHR30069:SF29">
    <property type="entry name" value="HEMOGLOBIN AND HEMOGLOBIN-HAPTOGLOBIN-BINDING PROTEIN 1-RELATED"/>
    <property type="match status" value="1"/>
</dbReference>
<dbReference type="Gene3D" id="2.170.130.10">
    <property type="entry name" value="TonB-dependent receptor, plug domain"/>
    <property type="match status" value="1"/>
</dbReference>
<keyword evidence="5 9" id="KW-0732">Signal</keyword>
<keyword evidence="12" id="KW-1185">Reference proteome</keyword>
<accession>A0A3N4MPW2</accession>
<proteinExistence type="inferred from homology"/>
<evidence type="ECO:0000313" key="11">
    <source>
        <dbReference type="EMBL" id="RPD41699.1"/>
    </source>
</evidence>
<dbReference type="InterPro" id="IPR039426">
    <property type="entry name" value="TonB-dep_rcpt-like"/>
</dbReference>
<protein>
    <submittedName>
        <fullName evidence="11">TonB-dependent receptor</fullName>
    </submittedName>
</protein>
<sequence>MKRSLLLILFFIIYTGVQAQNPAVFRLGEVVVKGAEPDTFSTLNKTDMLRYQRLNVAKALDLIPGITIGNVGPRNESVLYIRGFNLRQVPVFVDGIPVYVPYDGYVDLARFTTYDISRITVSKGNASVLYGPNTMGGAINIVTVQPVHKLDLQAGGGWFSGGHDGFLNAGSRFGKFYAQAGLSVYKRNGYQLSDKFTPVKNEDGGNRDHVDAKDMKLSLKLGYRPNRRSEYALGYLDQQGEKGNPVYAGQDTLNSLFKNPRYWQWPYWNKRSAYFLANIQTDSAGYLKLRLYYDQFRNRLDSYDDGSYTRQTRPYAFSSLYNDHNIGANAEYRKALSGSNHLTASVHFKQDVHKEHNLGEPEREMADRTLAAGITDEHRLSARWTVKAGLGWNFREGIRAEDYNSQSKTISSFPHGRNDAWNVQAALLHYFSTARHLEASFGRMTRLATMKDRYSYRLGTAVPNPGLNAEDAQHYELKYDDAALGRFRLQAAVFLSRISNVIQRVNNVRYDTAAGRWLSQMQNKGRASFHGAEVSVNYRVTKGLNAGLNYAYISRRNLSEPQIRFTDVPDHRVTGTVIYALNALEVMLNGEYNTARYSTSYGVKTPGFFLLNASGVIPLHRWVKVIAGVNNLFDKNYSLVEGYPEQGRNYFVKLNIHYSRL</sequence>
<feature type="signal peptide" evidence="9">
    <location>
        <begin position="1"/>
        <end position="19"/>
    </location>
</feature>
<dbReference type="InterPro" id="IPR012910">
    <property type="entry name" value="Plug_dom"/>
</dbReference>
<comment type="caution">
    <text evidence="11">The sequence shown here is derived from an EMBL/GenBank/DDBJ whole genome shotgun (WGS) entry which is preliminary data.</text>
</comment>
<dbReference type="Pfam" id="PF07715">
    <property type="entry name" value="Plug"/>
    <property type="match status" value="1"/>
</dbReference>
<dbReference type="AlphaFoldDB" id="A0A3N4MPW2"/>
<dbReference type="PROSITE" id="PS52016">
    <property type="entry name" value="TONB_DEPENDENT_REC_3"/>
    <property type="match status" value="1"/>
</dbReference>
<dbReference type="CDD" id="cd01347">
    <property type="entry name" value="ligand_gated_channel"/>
    <property type="match status" value="1"/>
</dbReference>
<evidence type="ECO:0000256" key="8">
    <source>
        <dbReference type="PROSITE-ProRule" id="PRU01360"/>
    </source>
</evidence>
<gene>
    <name evidence="11" type="ORF">EG028_05895</name>
</gene>
<evidence type="ECO:0000256" key="9">
    <source>
        <dbReference type="SAM" id="SignalP"/>
    </source>
</evidence>
<comment type="subcellular location">
    <subcellularLocation>
        <location evidence="1 8">Cell outer membrane</location>
        <topology evidence="1 8">Multi-pass membrane protein</topology>
    </subcellularLocation>
</comment>
<dbReference type="EMBL" id="RMBX01000003">
    <property type="protein sequence ID" value="RPD41699.1"/>
    <property type="molecule type" value="Genomic_DNA"/>
</dbReference>
<evidence type="ECO:0000256" key="7">
    <source>
        <dbReference type="ARBA" id="ARBA00023237"/>
    </source>
</evidence>
<evidence type="ECO:0000256" key="6">
    <source>
        <dbReference type="ARBA" id="ARBA00023136"/>
    </source>
</evidence>
<keyword evidence="7 8" id="KW-0998">Cell outer membrane</keyword>
<keyword evidence="6 8" id="KW-0472">Membrane</keyword>
<name>A0A3N4MPW2_9BACT</name>
<keyword evidence="2 8" id="KW-0813">Transport</keyword>
<evidence type="ECO:0000256" key="1">
    <source>
        <dbReference type="ARBA" id="ARBA00004571"/>
    </source>
</evidence>
<evidence type="ECO:0000259" key="10">
    <source>
        <dbReference type="Pfam" id="PF07715"/>
    </source>
</evidence>
<evidence type="ECO:0000256" key="3">
    <source>
        <dbReference type="ARBA" id="ARBA00022452"/>
    </source>
</evidence>
<keyword evidence="4 8" id="KW-0812">Transmembrane</keyword>
<dbReference type="Gene3D" id="2.40.170.20">
    <property type="entry name" value="TonB-dependent receptor, beta-barrel domain"/>
    <property type="match status" value="1"/>
</dbReference>
<comment type="similarity">
    <text evidence="8">Belongs to the TonB-dependent receptor family.</text>
</comment>
<dbReference type="GO" id="GO:0044718">
    <property type="term" value="P:siderophore transmembrane transport"/>
    <property type="evidence" value="ECO:0007669"/>
    <property type="project" value="TreeGrafter"/>
</dbReference>